<proteinExistence type="predicted"/>
<dbReference type="Proteomes" id="UP000241979">
    <property type="component" value="Segment"/>
</dbReference>
<dbReference type="EMBL" id="KY883642">
    <property type="protein sequence ID" value="ASV42822.1"/>
    <property type="molecule type" value="Genomic_DNA"/>
</dbReference>
<sequence length="124" mass="14574">MMIQMHPSLAGKQLSKFYYATMRDRLVAEHKHLYGRLIGSCDTRRFKRIPDKMEDLCQQVSEMRRLVVATARQRGQQGTEKSHYWAWLYTPEERREQNLMCGYNCTMPMSVYKQLDAAHGGRVA</sequence>
<reference evidence="1 2" key="1">
    <citation type="journal article" date="2017" name="Sci. Rep.">
        <title>Analysis of the CRISPR-Cas system in bacteriophages active on epidemic strains of Vibrio cholerae in Bangladesh.</title>
        <authorList>
            <person name="Naser I.B."/>
            <person name="Hoque M.M."/>
            <person name="Nahid M.A."/>
            <person name="Tareq T.M."/>
            <person name="Rocky M.K."/>
            <person name="Faruque S.M."/>
        </authorList>
    </citation>
    <scope>NUCLEOTIDE SEQUENCE [LARGE SCALE GENOMIC DNA]</scope>
</reference>
<name>A0A2D0YLP1_9CAUD</name>
<organism evidence="1 2">
    <name type="scientific">Vibrio phage JSF15</name>
    <dbReference type="NCBI Taxonomy" id="1983598"/>
    <lineage>
        <taxon>Viruses</taxon>
        <taxon>Duplodnaviria</taxon>
        <taxon>Heunggongvirae</taxon>
        <taxon>Uroviricota</taxon>
        <taxon>Caudoviricetes</taxon>
        <taxon>Enhodamvirus</taxon>
        <taxon>Enhodamvirus VP2</taxon>
    </lineage>
</organism>
<protein>
    <submittedName>
        <fullName evidence="1">Uncharacterized protein</fullName>
    </submittedName>
</protein>
<evidence type="ECO:0000313" key="1">
    <source>
        <dbReference type="EMBL" id="ASV42822.1"/>
    </source>
</evidence>
<accession>A0A2D0YLP1</accession>
<evidence type="ECO:0000313" key="2">
    <source>
        <dbReference type="Proteomes" id="UP000241979"/>
    </source>
</evidence>